<keyword evidence="4" id="KW-1185">Reference proteome</keyword>
<protein>
    <submittedName>
        <fullName evidence="3">Uncharacterized protein</fullName>
    </submittedName>
</protein>
<evidence type="ECO:0000313" key="3">
    <source>
        <dbReference type="EMBL" id="SDQ67532.1"/>
    </source>
</evidence>
<dbReference type="AlphaFoldDB" id="A0A1H1CTP3"/>
<dbReference type="PROSITE" id="PS51257">
    <property type="entry name" value="PROKAR_LIPOPROTEIN"/>
    <property type="match status" value="1"/>
</dbReference>
<keyword evidence="1" id="KW-0175">Coiled coil</keyword>
<dbReference type="OrthoDB" id="10015489at2"/>
<feature type="transmembrane region" description="Helical" evidence="2">
    <location>
        <begin position="47"/>
        <end position="69"/>
    </location>
</feature>
<accession>A0A1H1CTP3</accession>
<keyword evidence="2" id="KW-0472">Membrane</keyword>
<dbReference type="Proteomes" id="UP000181917">
    <property type="component" value="Unassembled WGS sequence"/>
</dbReference>
<feature type="transmembrane region" description="Helical" evidence="2">
    <location>
        <begin position="15"/>
        <end position="35"/>
    </location>
</feature>
<evidence type="ECO:0000256" key="1">
    <source>
        <dbReference type="SAM" id="Coils"/>
    </source>
</evidence>
<organism evidence="3 4">
    <name type="scientific">Crystallibacter crystallopoietes</name>
    <dbReference type="NCBI Taxonomy" id="37928"/>
    <lineage>
        <taxon>Bacteria</taxon>
        <taxon>Bacillati</taxon>
        <taxon>Actinomycetota</taxon>
        <taxon>Actinomycetes</taxon>
        <taxon>Micrococcales</taxon>
        <taxon>Micrococcaceae</taxon>
        <taxon>Crystallibacter</taxon>
    </lineage>
</organism>
<reference evidence="3 4" key="1">
    <citation type="submission" date="2016-10" db="EMBL/GenBank/DDBJ databases">
        <authorList>
            <person name="de Groot N.N."/>
        </authorList>
    </citation>
    <scope>NUCLEOTIDE SEQUENCE [LARGE SCALE GENOMIC DNA]</scope>
    <source>
        <strain evidence="3 4">DSM 20117</strain>
    </source>
</reference>
<dbReference type="EMBL" id="FNKH01000002">
    <property type="protein sequence ID" value="SDQ67532.1"/>
    <property type="molecule type" value="Genomic_DNA"/>
</dbReference>
<gene>
    <name evidence="3" type="ORF">SAMN04489742_2082</name>
</gene>
<evidence type="ECO:0000256" key="2">
    <source>
        <dbReference type="SAM" id="Phobius"/>
    </source>
</evidence>
<feature type="coiled-coil region" evidence="1">
    <location>
        <begin position="93"/>
        <end position="127"/>
    </location>
</feature>
<proteinExistence type="predicted"/>
<name>A0A1H1CTP3_9MICC</name>
<sequence>MTSNLKSSSKQAGKINWIWIVACAGAGCAAIGWGWSIIQSDENALSGFWSGVLVNVGTSILLAGVLFWLERRFVKEAGKVAIAAATNAVTQTAAARNEANERLSARISDLEERLTRQRAEQEKADVETIASLSEDASHDSVFSALRTAYEIGAITGKGLTVPTGLEPTAPRVTFRFRPGWRNEEGGGQDEGLDVEYVVQASRNRIGAPLVIVSWDRNEDPAQIFHELMEEMVRAGFGAETRRMKIEPAFRHLQRALRDAVSARRGEESAWQSGDPFLEFVTEGWVITKSGVEVQGHGIVAQAANFDNQGASGPRPLPSWDAPKKPDWAEAQIWEVAMDRARDQLRSWDPWS</sequence>
<keyword evidence="2" id="KW-1133">Transmembrane helix</keyword>
<dbReference type="RefSeq" id="WP_139186767.1">
    <property type="nucleotide sequence ID" value="NZ_CP018863.1"/>
</dbReference>
<keyword evidence="2" id="KW-0812">Transmembrane</keyword>
<evidence type="ECO:0000313" key="4">
    <source>
        <dbReference type="Proteomes" id="UP000181917"/>
    </source>
</evidence>